<dbReference type="GO" id="GO:0051537">
    <property type="term" value="F:2 iron, 2 sulfur cluster binding"/>
    <property type="evidence" value="ECO:0007669"/>
    <property type="project" value="UniProtKB-KW"/>
</dbReference>
<accession>A0A2S5TF61</accession>
<dbReference type="RefSeq" id="WP_104230692.1">
    <property type="nucleotide sequence ID" value="NZ_PSNW01000006.1"/>
</dbReference>
<dbReference type="InterPro" id="IPR041921">
    <property type="entry name" value="NuoE_N"/>
</dbReference>
<feature type="binding site" evidence="12">
    <location>
        <position position="138"/>
    </location>
    <ligand>
        <name>[2Fe-2S] cluster</name>
        <dbReference type="ChEBI" id="CHEBI:190135"/>
    </ligand>
</feature>
<dbReference type="FunFam" id="1.10.10.1590:FF:000001">
    <property type="entry name" value="NADH-quinone oxidoreductase subunit E"/>
    <property type="match status" value="1"/>
</dbReference>
<evidence type="ECO:0000256" key="3">
    <source>
        <dbReference type="ARBA" id="ARBA00022714"/>
    </source>
</evidence>
<comment type="subunit">
    <text evidence="7">Composed of 13 different subunits. Subunits NuoCD, E, F, and G constitute the peripheral sector of the complex.</text>
</comment>
<evidence type="ECO:0000256" key="2">
    <source>
        <dbReference type="ARBA" id="ARBA00019898"/>
    </source>
</evidence>
<dbReference type="InterPro" id="IPR002023">
    <property type="entry name" value="NuoE-like"/>
</dbReference>
<evidence type="ECO:0000256" key="12">
    <source>
        <dbReference type="PIRSR" id="PIRSR000216-1"/>
    </source>
</evidence>
<dbReference type="SUPFAM" id="SSF52833">
    <property type="entry name" value="Thioredoxin-like"/>
    <property type="match status" value="1"/>
</dbReference>
<proteinExistence type="inferred from homology"/>
<dbReference type="PANTHER" id="PTHR10371">
    <property type="entry name" value="NADH DEHYDROGENASE UBIQUINONE FLAVOPROTEIN 2, MITOCHONDRIAL"/>
    <property type="match status" value="1"/>
</dbReference>
<evidence type="ECO:0000313" key="13">
    <source>
        <dbReference type="EMBL" id="PPE73631.1"/>
    </source>
</evidence>
<gene>
    <name evidence="13" type="ORF">C3942_12600</name>
</gene>
<dbReference type="InterPro" id="IPR042128">
    <property type="entry name" value="NuoE_dom"/>
</dbReference>
<dbReference type="AlphaFoldDB" id="A0A2S5TF61"/>
<evidence type="ECO:0000256" key="5">
    <source>
        <dbReference type="ARBA" id="ARBA00023004"/>
    </source>
</evidence>
<evidence type="ECO:0000256" key="9">
    <source>
        <dbReference type="ARBA" id="ARBA00032788"/>
    </source>
</evidence>
<reference evidence="13 14" key="1">
    <citation type="submission" date="2018-02" db="EMBL/GenBank/DDBJ databases">
        <title>Genome sequencing of Solimonas sp. HR-BB.</title>
        <authorList>
            <person name="Lee Y."/>
            <person name="Jeon C.O."/>
        </authorList>
    </citation>
    <scope>NUCLEOTIDE SEQUENCE [LARGE SCALE GENOMIC DNA]</scope>
    <source>
        <strain evidence="13 14">HR-BB</strain>
    </source>
</reference>
<evidence type="ECO:0000313" key="14">
    <source>
        <dbReference type="Proteomes" id="UP000238220"/>
    </source>
</evidence>
<keyword evidence="5 12" id="KW-0408">Iron</keyword>
<comment type="caution">
    <text evidence="13">The sequence shown here is derived from an EMBL/GenBank/DDBJ whole genome shotgun (WGS) entry which is preliminary data.</text>
</comment>
<evidence type="ECO:0000256" key="11">
    <source>
        <dbReference type="ARBA" id="ARBA00047712"/>
    </source>
</evidence>
<comment type="cofactor">
    <cofactor evidence="12">
        <name>[2Fe-2S] cluster</name>
        <dbReference type="ChEBI" id="CHEBI:190135"/>
    </cofactor>
    <text evidence="12">Binds 1 [2Fe-2S] cluster.</text>
</comment>
<dbReference type="PANTHER" id="PTHR10371:SF3">
    <property type="entry name" value="NADH DEHYDROGENASE [UBIQUINONE] FLAVOPROTEIN 2, MITOCHONDRIAL"/>
    <property type="match status" value="1"/>
</dbReference>
<evidence type="ECO:0000256" key="10">
    <source>
        <dbReference type="ARBA" id="ARBA00034078"/>
    </source>
</evidence>
<dbReference type="GO" id="GO:0003954">
    <property type="term" value="F:NADH dehydrogenase activity"/>
    <property type="evidence" value="ECO:0007669"/>
    <property type="project" value="TreeGrafter"/>
</dbReference>
<organism evidence="13 14">
    <name type="scientific">Solimonas fluminis</name>
    <dbReference type="NCBI Taxonomy" id="2086571"/>
    <lineage>
        <taxon>Bacteria</taxon>
        <taxon>Pseudomonadati</taxon>
        <taxon>Pseudomonadota</taxon>
        <taxon>Gammaproteobacteria</taxon>
        <taxon>Nevskiales</taxon>
        <taxon>Nevskiaceae</taxon>
        <taxon>Solimonas</taxon>
    </lineage>
</organism>
<dbReference type="NCBIfam" id="NF005722">
    <property type="entry name" value="PRK07539.1-2"/>
    <property type="match status" value="1"/>
</dbReference>
<sequence>MSTDKVVKLADLNKPSFVLSDEERHEIEHALTHYPDGRAASIDALKAVQKHRGWVPDDAIPVIAAAIGISAADLEGVATFYSLIFRRPVGRHVIKVCDSISCHLTGYDELRDELEKQLGIRYGQTTKDGRYTLLPICCLGACDRGATMMIDDDLHGPVEPKDVAAILGGYQ</sequence>
<dbReference type="PIRSF" id="PIRSF000216">
    <property type="entry name" value="NADH_DH_24kDa"/>
    <property type="match status" value="1"/>
</dbReference>
<dbReference type="GO" id="GO:0046872">
    <property type="term" value="F:metal ion binding"/>
    <property type="evidence" value="ECO:0007669"/>
    <property type="project" value="UniProtKB-KW"/>
</dbReference>
<comment type="cofactor">
    <cofactor evidence="10">
        <name>[2Fe-2S] cluster</name>
        <dbReference type="ChEBI" id="CHEBI:190135"/>
    </cofactor>
</comment>
<comment type="catalytic activity">
    <reaction evidence="11">
        <text>a quinone + NADH + 5 H(+)(in) = a quinol + NAD(+) + 4 H(+)(out)</text>
        <dbReference type="Rhea" id="RHEA:57888"/>
        <dbReference type="ChEBI" id="CHEBI:15378"/>
        <dbReference type="ChEBI" id="CHEBI:24646"/>
        <dbReference type="ChEBI" id="CHEBI:57540"/>
        <dbReference type="ChEBI" id="CHEBI:57945"/>
        <dbReference type="ChEBI" id="CHEBI:132124"/>
    </reaction>
</comment>
<evidence type="ECO:0000256" key="4">
    <source>
        <dbReference type="ARBA" id="ARBA00022723"/>
    </source>
</evidence>
<evidence type="ECO:0000256" key="1">
    <source>
        <dbReference type="ARBA" id="ARBA00010643"/>
    </source>
</evidence>
<dbReference type="Gene3D" id="1.10.10.1590">
    <property type="entry name" value="NADH-quinone oxidoreductase subunit E"/>
    <property type="match status" value="1"/>
</dbReference>
<dbReference type="InterPro" id="IPR036249">
    <property type="entry name" value="Thioredoxin-like_sf"/>
</dbReference>
<dbReference type="Proteomes" id="UP000238220">
    <property type="component" value="Unassembled WGS sequence"/>
</dbReference>
<evidence type="ECO:0000256" key="6">
    <source>
        <dbReference type="ARBA" id="ARBA00023014"/>
    </source>
</evidence>
<keyword evidence="4 12" id="KW-0479">Metal-binding</keyword>
<evidence type="ECO:0000256" key="8">
    <source>
        <dbReference type="ARBA" id="ARBA00031580"/>
    </source>
</evidence>
<dbReference type="Pfam" id="PF01257">
    <property type="entry name" value="2Fe-2S_thioredx"/>
    <property type="match status" value="1"/>
</dbReference>
<name>A0A2S5TF61_9GAMM</name>
<dbReference type="OrthoDB" id="9807941at2"/>
<feature type="binding site" evidence="12">
    <location>
        <position position="97"/>
    </location>
    <ligand>
        <name>[2Fe-2S] cluster</name>
        <dbReference type="ChEBI" id="CHEBI:190135"/>
    </ligand>
</feature>
<feature type="binding site" evidence="12">
    <location>
        <position position="102"/>
    </location>
    <ligand>
        <name>[2Fe-2S] cluster</name>
        <dbReference type="ChEBI" id="CHEBI:190135"/>
    </ligand>
</feature>
<protein>
    <recommendedName>
        <fullName evidence="2">NADH-quinone oxidoreductase subunit E</fullName>
    </recommendedName>
    <alternativeName>
        <fullName evidence="8">NADH dehydrogenase I subunit E</fullName>
    </alternativeName>
    <alternativeName>
        <fullName evidence="9">NDH-1 subunit E</fullName>
    </alternativeName>
</protein>
<keyword evidence="6 12" id="KW-0411">Iron-sulfur</keyword>
<keyword evidence="3 12" id="KW-0001">2Fe-2S</keyword>
<dbReference type="NCBIfam" id="TIGR01958">
    <property type="entry name" value="nuoE_fam"/>
    <property type="match status" value="1"/>
</dbReference>
<dbReference type="Gene3D" id="3.40.30.10">
    <property type="entry name" value="Glutaredoxin"/>
    <property type="match status" value="1"/>
</dbReference>
<evidence type="ECO:0000256" key="7">
    <source>
        <dbReference type="ARBA" id="ARBA00026021"/>
    </source>
</evidence>
<comment type="similarity">
    <text evidence="1">Belongs to the complex I 24 kDa subunit family.</text>
</comment>
<dbReference type="CDD" id="cd03064">
    <property type="entry name" value="TRX_Fd_NuoE"/>
    <property type="match status" value="1"/>
</dbReference>
<feature type="binding site" evidence="12">
    <location>
        <position position="142"/>
    </location>
    <ligand>
        <name>[2Fe-2S] cluster</name>
        <dbReference type="ChEBI" id="CHEBI:190135"/>
    </ligand>
</feature>
<dbReference type="EMBL" id="PSNW01000006">
    <property type="protein sequence ID" value="PPE73631.1"/>
    <property type="molecule type" value="Genomic_DNA"/>
</dbReference>
<keyword evidence="14" id="KW-1185">Reference proteome</keyword>
<dbReference type="FunFam" id="3.40.30.10:FF:000015">
    <property type="entry name" value="NADH-quinone oxidoreductase subunit E"/>
    <property type="match status" value="1"/>
</dbReference>